<proteinExistence type="predicted"/>
<reference evidence="2 3" key="1">
    <citation type="submission" date="2020-07" db="EMBL/GenBank/DDBJ databases">
        <title>Sequencing the genomes of 1000 actinobacteria strains.</title>
        <authorList>
            <person name="Klenk H.-P."/>
        </authorList>
    </citation>
    <scope>NUCLEOTIDE SEQUENCE [LARGE SCALE GENOMIC DNA]</scope>
    <source>
        <strain evidence="2 3">DSM 42178</strain>
    </source>
</reference>
<name>A0A852ZSA0_9ACTN</name>
<keyword evidence="3" id="KW-1185">Reference proteome</keyword>
<dbReference type="EMBL" id="JACBZD010000001">
    <property type="protein sequence ID" value="NYI04357.1"/>
    <property type="molecule type" value="Genomic_DNA"/>
</dbReference>
<evidence type="ECO:0000313" key="3">
    <source>
        <dbReference type="Proteomes" id="UP000567795"/>
    </source>
</evidence>
<feature type="region of interest" description="Disordered" evidence="1">
    <location>
        <begin position="1"/>
        <end position="35"/>
    </location>
</feature>
<sequence>MTSPWSSSPRRADRLPPRSDRPAPGDGRAGGAAADGVGAETLADLVAHLSRTTPLGPAGSAHVVAEVLAYFGESVEEYVRRRHAELQGRGLTNERIFERITAELPHRRVAAPRLSARQLRRIVYG</sequence>
<comment type="caution">
    <text evidence="2">The sequence shown here is derived from an EMBL/GenBank/DDBJ whole genome shotgun (WGS) entry which is preliminary data.</text>
</comment>
<accession>A0A852ZSA0</accession>
<feature type="compositionally biased region" description="Basic and acidic residues" evidence="1">
    <location>
        <begin position="10"/>
        <end position="23"/>
    </location>
</feature>
<dbReference type="AlphaFoldDB" id="A0A852ZSA0"/>
<evidence type="ECO:0000313" key="2">
    <source>
        <dbReference type="EMBL" id="NYI04357.1"/>
    </source>
</evidence>
<gene>
    <name evidence="2" type="ORF">FHU37_001300</name>
</gene>
<protein>
    <submittedName>
        <fullName evidence="2">Uncharacterized protein</fullName>
    </submittedName>
</protein>
<dbReference type="Proteomes" id="UP000567795">
    <property type="component" value="Unassembled WGS sequence"/>
</dbReference>
<feature type="compositionally biased region" description="Low complexity" evidence="1">
    <location>
        <begin position="24"/>
        <end position="35"/>
    </location>
</feature>
<organism evidence="2 3">
    <name type="scientific">Allostreptomyces psammosilenae</name>
    <dbReference type="NCBI Taxonomy" id="1892865"/>
    <lineage>
        <taxon>Bacteria</taxon>
        <taxon>Bacillati</taxon>
        <taxon>Actinomycetota</taxon>
        <taxon>Actinomycetes</taxon>
        <taxon>Kitasatosporales</taxon>
        <taxon>Streptomycetaceae</taxon>
        <taxon>Allostreptomyces</taxon>
    </lineage>
</organism>
<evidence type="ECO:0000256" key="1">
    <source>
        <dbReference type="SAM" id="MobiDB-lite"/>
    </source>
</evidence>